<keyword evidence="1" id="KW-1133">Transmembrane helix</keyword>
<accession>A0A9W9X880</accession>
<name>A0A9W9X880_9EURO</name>
<dbReference type="Proteomes" id="UP001147760">
    <property type="component" value="Unassembled WGS sequence"/>
</dbReference>
<keyword evidence="1" id="KW-0812">Transmembrane</keyword>
<feature type="transmembrane region" description="Helical" evidence="1">
    <location>
        <begin position="12"/>
        <end position="30"/>
    </location>
</feature>
<evidence type="ECO:0000313" key="3">
    <source>
        <dbReference type="Proteomes" id="UP001147760"/>
    </source>
</evidence>
<dbReference type="AlphaFoldDB" id="A0A9W9X880"/>
<protein>
    <submittedName>
        <fullName evidence="2">Uncharacterized protein</fullName>
    </submittedName>
</protein>
<reference evidence="2" key="1">
    <citation type="submission" date="2022-12" db="EMBL/GenBank/DDBJ databases">
        <authorList>
            <person name="Petersen C."/>
        </authorList>
    </citation>
    <scope>NUCLEOTIDE SEQUENCE</scope>
    <source>
        <strain evidence="2">IBT 17660</strain>
    </source>
</reference>
<organism evidence="2 3">
    <name type="scientific">Penicillium desertorum</name>
    <dbReference type="NCBI Taxonomy" id="1303715"/>
    <lineage>
        <taxon>Eukaryota</taxon>
        <taxon>Fungi</taxon>
        <taxon>Dikarya</taxon>
        <taxon>Ascomycota</taxon>
        <taxon>Pezizomycotina</taxon>
        <taxon>Eurotiomycetes</taxon>
        <taxon>Eurotiomycetidae</taxon>
        <taxon>Eurotiales</taxon>
        <taxon>Aspergillaceae</taxon>
        <taxon>Penicillium</taxon>
    </lineage>
</organism>
<comment type="caution">
    <text evidence="2">The sequence shown here is derived from an EMBL/GenBank/DDBJ whole genome shotgun (WGS) entry which is preliminary data.</text>
</comment>
<dbReference type="OrthoDB" id="4760831at2759"/>
<proteinExistence type="predicted"/>
<gene>
    <name evidence="2" type="ORF">N7530_000214</name>
</gene>
<keyword evidence="1" id="KW-0472">Membrane</keyword>
<evidence type="ECO:0000313" key="2">
    <source>
        <dbReference type="EMBL" id="KAJ5485914.1"/>
    </source>
</evidence>
<evidence type="ECO:0000256" key="1">
    <source>
        <dbReference type="SAM" id="Phobius"/>
    </source>
</evidence>
<dbReference type="EMBL" id="JAPWDO010000001">
    <property type="protein sequence ID" value="KAJ5485914.1"/>
    <property type="molecule type" value="Genomic_DNA"/>
</dbReference>
<keyword evidence="3" id="KW-1185">Reference proteome</keyword>
<sequence length="135" mass="14872">MAAYYHDELLYLVGSVVIGATVLVGTCYFSRPKIDLLFFKAQSHEIGKRNSFYATFHANSVMCLAQLSDLKKVTASRGNVHAQKGHTHSLGNDTTGAEEDIITMIAYSGHINTLSASRLQIPLQLQIVTCKLQTR</sequence>
<reference evidence="2" key="2">
    <citation type="journal article" date="2023" name="IMA Fungus">
        <title>Comparative genomic study of the Penicillium genus elucidates a diverse pangenome and 15 lateral gene transfer events.</title>
        <authorList>
            <person name="Petersen C."/>
            <person name="Sorensen T."/>
            <person name="Nielsen M.R."/>
            <person name="Sondergaard T.E."/>
            <person name="Sorensen J.L."/>
            <person name="Fitzpatrick D.A."/>
            <person name="Frisvad J.C."/>
            <person name="Nielsen K.L."/>
        </authorList>
    </citation>
    <scope>NUCLEOTIDE SEQUENCE</scope>
    <source>
        <strain evidence="2">IBT 17660</strain>
    </source>
</reference>